<dbReference type="CDD" id="cd23509">
    <property type="entry name" value="Gnk2-like"/>
    <property type="match status" value="2"/>
</dbReference>
<feature type="domain" description="Gnk2-homologous" evidence="5">
    <location>
        <begin position="424"/>
        <end position="531"/>
    </location>
</feature>
<feature type="transmembrane region" description="Helical" evidence="4">
    <location>
        <begin position="566"/>
        <end position="590"/>
    </location>
</feature>
<dbReference type="FunFam" id="3.30.430.20:FF:000003">
    <property type="entry name" value="Cysteine-rich RLK (RECEPTOR-like protein kinase) 10"/>
    <property type="match status" value="1"/>
</dbReference>
<dbReference type="Gene3D" id="3.30.200.20">
    <property type="entry name" value="Phosphorylase Kinase, domain 1"/>
    <property type="match status" value="2"/>
</dbReference>
<dbReference type="InterPro" id="IPR011009">
    <property type="entry name" value="Kinase-like_dom_sf"/>
</dbReference>
<feature type="transmembrane region" description="Helical" evidence="4">
    <location>
        <begin position="296"/>
        <end position="313"/>
    </location>
</feature>
<evidence type="ECO:0000256" key="2">
    <source>
        <dbReference type="ARBA" id="ARBA00022737"/>
    </source>
</evidence>
<accession>A0A834GLJ4</accession>
<feature type="transmembrane region" description="Helical" evidence="4">
    <location>
        <begin position="82"/>
        <end position="103"/>
    </location>
</feature>
<keyword evidence="7" id="KW-1185">Reference proteome</keyword>
<evidence type="ECO:0000259" key="5">
    <source>
        <dbReference type="PROSITE" id="PS51473"/>
    </source>
</evidence>
<organism evidence="6 7">
    <name type="scientific">Rhododendron simsii</name>
    <name type="common">Sims's rhododendron</name>
    <dbReference type="NCBI Taxonomy" id="118357"/>
    <lineage>
        <taxon>Eukaryota</taxon>
        <taxon>Viridiplantae</taxon>
        <taxon>Streptophyta</taxon>
        <taxon>Embryophyta</taxon>
        <taxon>Tracheophyta</taxon>
        <taxon>Spermatophyta</taxon>
        <taxon>Magnoliopsida</taxon>
        <taxon>eudicotyledons</taxon>
        <taxon>Gunneridae</taxon>
        <taxon>Pentapetalae</taxon>
        <taxon>asterids</taxon>
        <taxon>Ericales</taxon>
        <taxon>Ericaceae</taxon>
        <taxon>Ericoideae</taxon>
        <taxon>Rhodoreae</taxon>
        <taxon>Rhododendron</taxon>
    </lineage>
</organism>
<evidence type="ECO:0000256" key="4">
    <source>
        <dbReference type="SAM" id="Phobius"/>
    </source>
</evidence>
<sequence length="751" mass="82202">MDSRPAKFLHGASNITDHIDEFNQALNDLVDRLIIRAAAESFAGAAAPLPAQPPARTFAPPPPSTNVITKKDNKSSMLRPTIVIVVVAVSIALVLTALACMLLRLRKRKDVRKVTGKGRTTLQLLDERGTDADLPLFDFITVVPATDNFSLANKLGQGGFGPVYKLLKFCDALLCVQEFATDRPTMSKVALMLCNETAFLSPKQPAFIVKSVEGVQTHHQLVPETASSVNDVTLSAIHGRGRLLLMDSHQNECGSTGGFLNIIFQKAVDTVTMIRQRLKSECSPCKAEYMGSWRELLFLYLILLNILTLTVSQPDFLNYTYISESGNYSPDSKYQTNLNTLLSNLSSSTDRYGFYNSSFGENPDKVYAIVLCRGDVDLDTCRSCINDSTIKLPQLLPNNKGAVGWYDYCMLHYSNKSINGIVATDPRYLMVNGRNALSMDDFKQAVRSLFDNLRNQTASGGVRRKFATGNIPGPAFQPIYGLIQCTPDLSQTDCNNCLQGATANIPQYFGEKIGGRILTPSCNLRYENYSFITEIPAAAPPAITEIPAAAPPATPGNKSSTLRPTIVMVVVPVSSISLVLTALTCVLLRLRKRKDVKRKGRTTLQLFDERGADADLPLFDLITIVTATDNFSLANKLGQGGFGPVYKAWDLWREGQALDIVDPFLRDHESFLAPQVLRCIHISLLCVQEFATDRPTMSKVAFMLCNETTLLSPTQPAFIMNGVRRHPDSSSTSAGAASSVNDVTLSAIDGR</sequence>
<dbReference type="EMBL" id="WJXA01000007">
    <property type="protein sequence ID" value="KAF7137198.1"/>
    <property type="molecule type" value="Genomic_DNA"/>
</dbReference>
<dbReference type="Gene3D" id="3.30.430.20">
    <property type="entry name" value="Gnk2 domain, C-X8-C-X2-C motif"/>
    <property type="match status" value="2"/>
</dbReference>
<dbReference type="FunFam" id="3.30.430.20:FF:000002">
    <property type="entry name" value="Cysteine-rich receptor-like protein kinase 10"/>
    <property type="match status" value="1"/>
</dbReference>
<keyword evidence="4" id="KW-0812">Transmembrane</keyword>
<comment type="caution">
    <text evidence="6">The sequence shown here is derived from an EMBL/GenBank/DDBJ whole genome shotgun (WGS) entry which is preliminary data.</text>
</comment>
<dbReference type="InterPro" id="IPR038408">
    <property type="entry name" value="GNK2_sf"/>
</dbReference>
<keyword evidence="2" id="KW-0677">Repeat</keyword>
<keyword evidence="4" id="KW-1133">Transmembrane helix</keyword>
<evidence type="ECO:0000256" key="1">
    <source>
        <dbReference type="ARBA" id="ARBA00022729"/>
    </source>
</evidence>
<dbReference type="Pfam" id="PF01657">
    <property type="entry name" value="Stress-antifung"/>
    <property type="match status" value="2"/>
</dbReference>
<feature type="region of interest" description="Disordered" evidence="3">
    <location>
        <begin position="48"/>
        <end position="70"/>
    </location>
</feature>
<evidence type="ECO:0000313" key="6">
    <source>
        <dbReference type="EMBL" id="KAF7137198.1"/>
    </source>
</evidence>
<dbReference type="Proteomes" id="UP000626092">
    <property type="component" value="Unassembled WGS sequence"/>
</dbReference>
<dbReference type="OrthoDB" id="1629565at2759"/>
<dbReference type="PANTHER" id="PTHR32099:SF51">
    <property type="entry name" value="CYSTEINE-RICH RECEPTOR-LIKE PROTEIN KINASE 25 ISOFORM X1"/>
    <property type="match status" value="1"/>
</dbReference>
<dbReference type="SUPFAM" id="SSF56112">
    <property type="entry name" value="Protein kinase-like (PK-like)"/>
    <property type="match status" value="2"/>
</dbReference>
<name>A0A834GLJ4_RHOSS</name>
<proteinExistence type="predicted"/>
<dbReference type="PANTHER" id="PTHR32099">
    <property type="entry name" value="CYSTEINE-RICH REPEAT SECRETORY PROTEIN"/>
    <property type="match status" value="1"/>
</dbReference>
<keyword evidence="1" id="KW-0732">Signal</keyword>
<evidence type="ECO:0000313" key="7">
    <source>
        <dbReference type="Proteomes" id="UP000626092"/>
    </source>
</evidence>
<keyword evidence="4" id="KW-0472">Membrane</keyword>
<protein>
    <recommendedName>
        <fullName evidence="5">Gnk2-homologous domain-containing protein</fullName>
    </recommendedName>
</protein>
<feature type="compositionally biased region" description="Low complexity" evidence="3">
    <location>
        <begin position="48"/>
        <end position="58"/>
    </location>
</feature>
<dbReference type="PROSITE" id="PS51473">
    <property type="entry name" value="GNK2"/>
    <property type="match status" value="2"/>
</dbReference>
<dbReference type="InterPro" id="IPR002902">
    <property type="entry name" value="GNK2"/>
</dbReference>
<gene>
    <name evidence="6" type="ORF">RHSIM_Rhsim07G0197300</name>
</gene>
<evidence type="ECO:0000256" key="3">
    <source>
        <dbReference type="SAM" id="MobiDB-lite"/>
    </source>
</evidence>
<dbReference type="AlphaFoldDB" id="A0A834GLJ4"/>
<feature type="domain" description="Gnk2-homologous" evidence="5">
    <location>
        <begin position="316"/>
        <end position="418"/>
    </location>
</feature>
<reference evidence="6" key="1">
    <citation type="submission" date="2019-11" db="EMBL/GenBank/DDBJ databases">
        <authorList>
            <person name="Liu Y."/>
            <person name="Hou J."/>
            <person name="Li T.-Q."/>
            <person name="Guan C.-H."/>
            <person name="Wu X."/>
            <person name="Wu H.-Z."/>
            <person name="Ling F."/>
            <person name="Zhang R."/>
            <person name="Shi X.-G."/>
            <person name="Ren J.-P."/>
            <person name="Chen E.-F."/>
            <person name="Sun J.-M."/>
        </authorList>
    </citation>
    <scope>NUCLEOTIDE SEQUENCE</scope>
    <source>
        <strain evidence="6">Adult_tree_wgs_1</strain>
        <tissue evidence="6">Leaves</tissue>
    </source>
</reference>